<evidence type="ECO:0000256" key="1">
    <source>
        <dbReference type="SAM" id="Phobius"/>
    </source>
</evidence>
<dbReference type="EMBL" id="CAXDID020000658">
    <property type="protein sequence ID" value="CAL6108841.1"/>
    <property type="molecule type" value="Genomic_DNA"/>
</dbReference>
<dbReference type="EMBL" id="CATOUU010000322">
    <property type="protein sequence ID" value="CAI9924791.1"/>
    <property type="molecule type" value="Genomic_DNA"/>
</dbReference>
<reference evidence="3 5" key="2">
    <citation type="submission" date="2024-07" db="EMBL/GenBank/DDBJ databases">
        <authorList>
            <person name="Akdeniz Z."/>
        </authorList>
    </citation>
    <scope>NUCLEOTIDE SEQUENCE [LARGE SCALE GENOMIC DNA]</scope>
</reference>
<organism evidence="2">
    <name type="scientific">Hexamita inflata</name>
    <dbReference type="NCBI Taxonomy" id="28002"/>
    <lineage>
        <taxon>Eukaryota</taxon>
        <taxon>Metamonada</taxon>
        <taxon>Diplomonadida</taxon>
        <taxon>Hexamitidae</taxon>
        <taxon>Hexamitinae</taxon>
        <taxon>Hexamita</taxon>
    </lineage>
</organism>
<proteinExistence type="predicted"/>
<dbReference type="AlphaFoldDB" id="A0AA86TQC0"/>
<evidence type="ECO:0008006" key="6">
    <source>
        <dbReference type="Google" id="ProtNLM"/>
    </source>
</evidence>
<sequence length="571" mass="64390">MIFLACSVSELSRAEKKTMYNCFTTSADINLFADTLQITVTLTSTKSASCDIPHGVFVSLQIDSLGAYEPSAYVQDFAYDSPQQIRLACADPVECAKIKAAESGTIVLETKTHATFVPAGSIRLSKGLSSSCFHDNDSFVELYQGAVVLVLYPTFTCKDSIAADNLGQLKLNSMSKVKMYITYTDNSITIHDQLAITVQQDLFVPTTRVTPSSTPLRIKLSNPTISKFFVQTMTNGVLTKDMTLFQANLEFTNIALLKINAQVTMNLYKQMGIAEVYDRFDMQLLSNGFVVYKTLGPNTDAANSYLQSLGVTSYQIQYVFTTYDVKKTSEFRMRLFGFSTNSHSFNDVPVQSTCETRFKNQQCDLLLKKLKEIEFSELQTFISYMFYAKDVLVTNYTQIINNIYGSCFENGTLDYDNSSQILKIQFDQNKGETCQLAKNDALEAKIILGNNSQVLKTMNIDYAPGTQRFELSGFDLSLQPEIRIQFYRNGQVVDAISLNQYQVNSDHKLVNKEILIVIYILASHLGFIILYWAWNFIIIKKIKKISNKSIAQKEQRTKIFKKFAADDELEV</sequence>
<evidence type="ECO:0000313" key="2">
    <source>
        <dbReference type="EMBL" id="CAI9924791.1"/>
    </source>
</evidence>
<keyword evidence="1" id="KW-0812">Transmembrane</keyword>
<name>A0AA86TQC0_9EUKA</name>
<feature type="transmembrane region" description="Helical" evidence="1">
    <location>
        <begin position="514"/>
        <end position="534"/>
    </location>
</feature>
<evidence type="ECO:0000313" key="5">
    <source>
        <dbReference type="Proteomes" id="UP001642409"/>
    </source>
</evidence>
<reference evidence="2" key="1">
    <citation type="submission" date="2023-06" db="EMBL/GenBank/DDBJ databases">
        <authorList>
            <person name="Kurt Z."/>
        </authorList>
    </citation>
    <scope>NUCLEOTIDE SEQUENCE</scope>
</reference>
<evidence type="ECO:0000313" key="3">
    <source>
        <dbReference type="EMBL" id="CAL5970066.1"/>
    </source>
</evidence>
<accession>A0AA86TQC0</accession>
<protein>
    <recommendedName>
        <fullName evidence="6">Transmembrane protein</fullName>
    </recommendedName>
</protein>
<evidence type="ECO:0000313" key="4">
    <source>
        <dbReference type="EMBL" id="CAL6108841.1"/>
    </source>
</evidence>
<keyword evidence="1" id="KW-1133">Transmembrane helix</keyword>
<comment type="caution">
    <text evidence="2">The sequence shown here is derived from an EMBL/GenBank/DDBJ whole genome shotgun (WGS) entry which is preliminary data.</text>
</comment>
<keyword evidence="1" id="KW-0472">Membrane</keyword>
<keyword evidence="5" id="KW-1185">Reference proteome</keyword>
<gene>
    <name evidence="2" type="ORF">HINF_LOCUS12436</name>
    <name evidence="3" type="ORF">HINF_LOCUS6</name>
    <name evidence="4" type="ORF">HINF_LOCUS75159</name>
</gene>
<dbReference type="Proteomes" id="UP001642409">
    <property type="component" value="Unassembled WGS sequence"/>
</dbReference>
<dbReference type="EMBL" id="CAXDID020000001">
    <property type="protein sequence ID" value="CAL5970066.1"/>
    <property type="molecule type" value="Genomic_DNA"/>
</dbReference>